<name>A0ABN9VXQ9_9DINO</name>
<dbReference type="EMBL" id="CAUYUJ010017679">
    <property type="protein sequence ID" value="CAK0876907.1"/>
    <property type="molecule type" value="Genomic_DNA"/>
</dbReference>
<evidence type="ECO:0000256" key="1">
    <source>
        <dbReference type="ARBA" id="ARBA00001936"/>
    </source>
</evidence>
<comment type="cofactor">
    <cofactor evidence="1">
        <name>Mn(2+)</name>
        <dbReference type="ChEBI" id="CHEBI:29035"/>
    </cofactor>
</comment>
<evidence type="ECO:0000256" key="3">
    <source>
        <dbReference type="ARBA" id="ARBA00013081"/>
    </source>
</evidence>
<dbReference type="EC" id="3.1.3.16" evidence="3"/>
<evidence type="ECO:0000256" key="10">
    <source>
        <dbReference type="ARBA" id="ARBA00048336"/>
    </source>
</evidence>
<feature type="region of interest" description="Disordered" evidence="11">
    <location>
        <begin position="326"/>
        <end position="349"/>
    </location>
</feature>
<proteinExistence type="inferred from homology"/>
<dbReference type="InterPro" id="IPR015655">
    <property type="entry name" value="PP2C"/>
</dbReference>
<organism evidence="13 14">
    <name type="scientific">Prorocentrum cordatum</name>
    <dbReference type="NCBI Taxonomy" id="2364126"/>
    <lineage>
        <taxon>Eukaryota</taxon>
        <taxon>Sar</taxon>
        <taxon>Alveolata</taxon>
        <taxon>Dinophyceae</taxon>
        <taxon>Prorocentrales</taxon>
        <taxon>Prorocentraceae</taxon>
        <taxon>Prorocentrum</taxon>
    </lineage>
</organism>
<dbReference type="Proteomes" id="UP001189429">
    <property type="component" value="Unassembled WGS sequence"/>
</dbReference>
<keyword evidence="6" id="KW-0460">Magnesium</keyword>
<comment type="catalytic activity">
    <reaction evidence="9">
        <text>O-phospho-L-seryl-[protein] + H2O = L-seryl-[protein] + phosphate</text>
        <dbReference type="Rhea" id="RHEA:20629"/>
        <dbReference type="Rhea" id="RHEA-COMP:9863"/>
        <dbReference type="Rhea" id="RHEA-COMP:11604"/>
        <dbReference type="ChEBI" id="CHEBI:15377"/>
        <dbReference type="ChEBI" id="CHEBI:29999"/>
        <dbReference type="ChEBI" id="CHEBI:43474"/>
        <dbReference type="ChEBI" id="CHEBI:83421"/>
        <dbReference type="EC" id="3.1.3.16"/>
    </reaction>
</comment>
<dbReference type="CDD" id="cd00143">
    <property type="entry name" value="PP2Cc"/>
    <property type="match status" value="1"/>
</dbReference>
<evidence type="ECO:0000256" key="11">
    <source>
        <dbReference type="SAM" id="MobiDB-lite"/>
    </source>
</evidence>
<accession>A0ABN9VXQ9</accession>
<protein>
    <recommendedName>
        <fullName evidence="3">protein-serine/threonine phosphatase</fullName>
        <ecNumber evidence="3">3.1.3.16</ecNumber>
    </recommendedName>
</protein>
<keyword evidence="8" id="KW-0464">Manganese</keyword>
<feature type="region of interest" description="Disordered" evidence="11">
    <location>
        <begin position="1"/>
        <end position="31"/>
    </location>
</feature>
<feature type="compositionally biased region" description="Low complexity" evidence="11">
    <location>
        <begin position="14"/>
        <end position="25"/>
    </location>
</feature>
<comment type="caution">
    <text evidence="13">The sequence shown here is derived from an EMBL/GenBank/DDBJ whole genome shotgun (WGS) entry which is preliminary data.</text>
</comment>
<dbReference type="InterPro" id="IPR036457">
    <property type="entry name" value="PPM-type-like_dom_sf"/>
</dbReference>
<evidence type="ECO:0000313" key="13">
    <source>
        <dbReference type="EMBL" id="CAK0876907.1"/>
    </source>
</evidence>
<comment type="similarity">
    <text evidence="2">Belongs to the PP2C family.</text>
</comment>
<feature type="compositionally biased region" description="Basic residues" evidence="11">
    <location>
        <begin position="392"/>
        <end position="410"/>
    </location>
</feature>
<keyword evidence="5" id="KW-0378">Hydrolase</keyword>
<feature type="compositionally biased region" description="Basic and acidic residues" evidence="11">
    <location>
        <begin position="284"/>
        <end position="294"/>
    </location>
</feature>
<dbReference type="PROSITE" id="PS51746">
    <property type="entry name" value="PPM_2"/>
    <property type="match status" value="1"/>
</dbReference>
<comment type="catalytic activity">
    <reaction evidence="10">
        <text>O-phospho-L-threonyl-[protein] + H2O = L-threonyl-[protein] + phosphate</text>
        <dbReference type="Rhea" id="RHEA:47004"/>
        <dbReference type="Rhea" id="RHEA-COMP:11060"/>
        <dbReference type="Rhea" id="RHEA-COMP:11605"/>
        <dbReference type="ChEBI" id="CHEBI:15377"/>
        <dbReference type="ChEBI" id="CHEBI:30013"/>
        <dbReference type="ChEBI" id="CHEBI:43474"/>
        <dbReference type="ChEBI" id="CHEBI:61977"/>
        <dbReference type="EC" id="3.1.3.16"/>
    </reaction>
</comment>
<evidence type="ECO:0000259" key="12">
    <source>
        <dbReference type="PROSITE" id="PS51746"/>
    </source>
</evidence>
<feature type="region of interest" description="Disordered" evidence="11">
    <location>
        <begin position="365"/>
        <end position="410"/>
    </location>
</feature>
<feature type="compositionally biased region" description="Low complexity" evidence="11">
    <location>
        <begin position="272"/>
        <end position="283"/>
    </location>
</feature>
<evidence type="ECO:0000256" key="2">
    <source>
        <dbReference type="ARBA" id="ARBA00006702"/>
    </source>
</evidence>
<evidence type="ECO:0000256" key="4">
    <source>
        <dbReference type="ARBA" id="ARBA00022723"/>
    </source>
</evidence>
<dbReference type="PANTHER" id="PTHR13832:SF803">
    <property type="entry name" value="PROTEIN PHOSPHATASE 1G"/>
    <property type="match status" value="1"/>
</dbReference>
<evidence type="ECO:0000313" key="14">
    <source>
        <dbReference type="Proteomes" id="UP001189429"/>
    </source>
</evidence>
<reference evidence="13" key="1">
    <citation type="submission" date="2023-10" db="EMBL/GenBank/DDBJ databases">
        <authorList>
            <person name="Chen Y."/>
            <person name="Shah S."/>
            <person name="Dougan E. K."/>
            <person name="Thang M."/>
            <person name="Chan C."/>
        </authorList>
    </citation>
    <scope>NUCLEOTIDE SEQUENCE [LARGE SCALE GENOMIC DNA]</scope>
</reference>
<keyword evidence="7" id="KW-0904">Protein phosphatase</keyword>
<dbReference type="Gene3D" id="3.30.530.20">
    <property type="match status" value="1"/>
</dbReference>
<dbReference type="PANTHER" id="PTHR13832">
    <property type="entry name" value="PROTEIN PHOSPHATASE 2C"/>
    <property type="match status" value="1"/>
</dbReference>
<evidence type="ECO:0000256" key="5">
    <source>
        <dbReference type="ARBA" id="ARBA00022801"/>
    </source>
</evidence>
<keyword evidence="4" id="KW-0479">Metal-binding</keyword>
<dbReference type="InterPro" id="IPR001932">
    <property type="entry name" value="PPM-type_phosphatase-like_dom"/>
</dbReference>
<evidence type="ECO:0000256" key="7">
    <source>
        <dbReference type="ARBA" id="ARBA00022912"/>
    </source>
</evidence>
<sequence>MDEDLRERGGGGSAACAACPSSGSRSPRRNDFYRTGSTALVVLVDLGEDDAGGPRRLTVANCGDSRAVLCRGGRARDLSEDHKPELPAEEQRIKRAGGYVAPSGQTFRIDGRGLNLSRALGSFRYKSRPDLPPERQKVSCLPQITFLELEEADEFVVLGCDGIFDLNTSQGAVDLVRGSLREGRSVAEAAGLLVDRSCSPDVRELCGFAIDLGEAQGVRVRPRDAEGDIRRHGCVQVTKPWPPLARAARTAWSVSAPPARAAKRPPAMERTGACPARPAAAGRIPRERRRDAAARPRRPARLPVPLAAVCAAIAAGSCAAAVRPLSPRAAPSRAPRPRTQRPSALSPAASVADTYKVLPRFKVDVAGPPSHLGGDASTARGQVRRGGYSGRRAGRRAHGRVRRQGHHAAARARVRHFQAAVRPGGENKRIFDRTTASVNCRDLLTESKEDDGTRVFEVSKTGRWKIMGIPVTFESTVLAVEDWKSLEIRYRLKNPGAMRHFSGFWRLFPVGRNEALVLVYQEAVPAFPMPSFFRSFIEKVVKTVCGSLLDLRDSSLTWDERPVPNSSPP</sequence>
<feature type="region of interest" description="Disordered" evidence="11">
    <location>
        <begin position="255"/>
        <end position="298"/>
    </location>
</feature>
<evidence type="ECO:0000256" key="6">
    <source>
        <dbReference type="ARBA" id="ARBA00022842"/>
    </source>
</evidence>
<dbReference type="Pfam" id="PF00481">
    <property type="entry name" value="PP2C"/>
    <property type="match status" value="1"/>
</dbReference>
<evidence type="ECO:0000256" key="8">
    <source>
        <dbReference type="ARBA" id="ARBA00023211"/>
    </source>
</evidence>
<dbReference type="SUPFAM" id="SSF55961">
    <property type="entry name" value="Bet v1-like"/>
    <property type="match status" value="1"/>
</dbReference>
<dbReference type="InterPro" id="IPR023393">
    <property type="entry name" value="START-like_dom_sf"/>
</dbReference>
<gene>
    <name evidence="13" type="ORF">PCOR1329_LOCUS61100</name>
</gene>
<dbReference type="SMART" id="SM00332">
    <property type="entry name" value="PP2Cc"/>
    <property type="match status" value="1"/>
</dbReference>
<keyword evidence="14" id="KW-1185">Reference proteome</keyword>
<evidence type="ECO:0000256" key="9">
    <source>
        <dbReference type="ARBA" id="ARBA00047761"/>
    </source>
</evidence>
<dbReference type="Gene3D" id="3.60.40.10">
    <property type="entry name" value="PPM-type phosphatase domain"/>
    <property type="match status" value="1"/>
</dbReference>
<feature type="domain" description="PPM-type phosphatase" evidence="12">
    <location>
        <begin position="1"/>
        <end position="223"/>
    </location>
</feature>
<dbReference type="SUPFAM" id="SSF81606">
    <property type="entry name" value="PP2C-like"/>
    <property type="match status" value="1"/>
</dbReference>